<evidence type="ECO:0000259" key="5">
    <source>
        <dbReference type="PROSITE" id="PS50931"/>
    </source>
</evidence>
<dbReference type="AlphaFoldDB" id="A0A1C3JY12"/>
<evidence type="ECO:0000256" key="4">
    <source>
        <dbReference type="ARBA" id="ARBA00023163"/>
    </source>
</evidence>
<dbReference type="EMBL" id="LT907988">
    <property type="protein sequence ID" value="SOE51713.1"/>
    <property type="molecule type" value="Genomic_DNA"/>
</dbReference>
<dbReference type="STRING" id="1851544.ODI_03437"/>
<dbReference type="KEGG" id="odi:ODI_R3639"/>
<evidence type="ECO:0000256" key="1">
    <source>
        <dbReference type="ARBA" id="ARBA00009437"/>
    </source>
</evidence>
<evidence type="ECO:0000313" key="7">
    <source>
        <dbReference type="EMBL" id="SOE51713.1"/>
    </source>
</evidence>
<accession>A0A1C3JY12</accession>
<organism evidence="6 8">
    <name type="scientific">Orrella dioscoreae</name>
    <dbReference type="NCBI Taxonomy" id="1851544"/>
    <lineage>
        <taxon>Bacteria</taxon>
        <taxon>Pseudomonadati</taxon>
        <taxon>Pseudomonadota</taxon>
        <taxon>Betaproteobacteria</taxon>
        <taxon>Burkholderiales</taxon>
        <taxon>Alcaligenaceae</taxon>
        <taxon>Orrella</taxon>
    </lineage>
</organism>
<dbReference type="SUPFAM" id="SSF46785">
    <property type="entry name" value="Winged helix' DNA-binding domain"/>
    <property type="match status" value="1"/>
</dbReference>
<keyword evidence="2" id="KW-0805">Transcription regulation</keyword>
<dbReference type="FunFam" id="1.10.10.10:FF:000001">
    <property type="entry name" value="LysR family transcriptional regulator"/>
    <property type="match status" value="1"/>
</dbReference>
<dbReference type="PANTHER" id="PTHR30126:SF77">
    <property type="entry name" value="TRANSCRIPTIONAL REGULATORY PROTEIN"/>
    <property type="match status" value="1"/>
</dbReference>
<evidence type="ECO:0000313" key="6">
    <source>
        <dbReference type="EMBL" id="SBT24018.1"/>
    </source>
</evidence>
<dbReference type="Proteomes" id="UP000078558">
    <property type="component" value="Chromosome I"/>
</dbReference>
<sequence>MMTFKQLEAIYWVAQLGGFSQAAQKLHTTQPAVSKRVRELEDAFGTPLFDRTMRSARLTEKGEEMFAIAKDLLGRRAQAIEGFVQAAAPQRQLRIGVTELTALTWLPRFVNAVHARFPATSFEPDVDDSFGLRNKLLAGNLDIAILPDLFEDSRLVKHTLGKVRNTWMCKPGLLPTQHPLNVHDIAEQRVLTQGGRSATGQIYDEWFRAAGIGTGNWIVSNNLMAIIGMTVSGLGVAHLPQFALQPLIDLGMLEVLDVAPPVPDVVFAAVHKAENHSVVMDQLVEIATRCCDFGRAFQGA</sequence>
<feature type="domain" description="HTH lysR-type" evidence="5">
    <location>
        <begin position="2"/>
        <end position="59"/>
    </location>
</feature>
<evidence type="ECO:0000256" key="2">
    <source>
        <dbReference type="ARBA" id="ARBA00023015"/>
    </source>
</evidence>
<gene>
    <name evidence="6" type="ORF">ODI_03437</name>
    <name evidence="7" type="ORF">ODI_R3639</name>
</gene>
<name>A0A1C3JY12_9BURK</name>
<dbReference type="PROSITE" id="PS50931">
    <property type="entry name" value="HTH_LYSR"/>
    <property type="match status" value="1"/>
</dbReference>
<dbReference type="PRINTS" id="PR00039">
    <property type="entry name" value="HTHLYSR"/>
</dbReference>
<keyword evidence="4" id="KW-0804">Transcription</keyword>
<dbReference type="GO" id="GO:0000976">
    <property type="term" value="F:transcription cis-regulatory region binding"/>
    <property type="evidence" value="ECO:0007669"/>
    <property type="project" value="TreeGrafter"/>
</dbReference>
<dbReference type="InterPro" id="IPR005119">
    <property type="entry name" value="LysR_subst-bd"/>
</dbReference>
<dbReference type="Pfam" id="PF03466">
    <property type="entry name" value="LysR_substrate"/>
    <property type="match status" value="1"/>
</dbReference>
<dbReference type="InterPro" id="IPR000847">
    <property type="entry name" value="LysR_HTH_N"/>
</dbReference>
<evidence type="ECO:0000313" key="8">
    <source>
        <dbReference type="Proteomes" id="UP000078558"/>
    </source>
</evidence>
<dbReference type="PANTHER" id="PTHR30126">
    <property type="entry name" value="HTH-TYPE TRANSCRIPTIONAL REGULATOR"/>
    <property type="match status" value="1"/>
</dbReference>
<dbReference type="InterPro" id="IPR036388">
    <property type="entry name" value="WH-like_DNA-bd_sf"/>
</dbReference>
<dbReference type="Gene3D" id="3.40.190.10">
    <property type="entry name" value="Periplasmic binding protein-like II"/>
    <property type="match status" value="2"/>
</dbReference>
<dbReference type="InterPro" id="IPR036390">
    <property type="entry name" value="WH_DNA-bd_sf"/>
</dbReference>
<evidence type="ECO:0000256" key="3">
    <source>
        <dbReference type="ARBA" id="ARBA00023125"/>
    </source>
</evidence>
<reference evidence="7 8" key="2">
    <citation type="submission" date="2017-08" db="EMBL/GenBank/DDBJ databases">
        <authorList>
            <person name="de Groot N.N."/>
        </authorList>
    </citation>
    <scope>NUCLEOTIDE SEQUENCE [LARGE SCALE GENOMIC DNA]</scope>
    <source>
        <strain evidence="7">Orrdi1</strain>
    </source>
</reference>
<dbReference type="CDD" id="cd05466">
    <property type="entry name" value="PBP2_LTTR_substrate"/>
    <property type="match status" value="1"/>
</dbReference>
<proteinExistence type="inferred from homology"/>
<reference evidence="6 8" key="1">
    <citation type="submission" date="2016-06" db="EMBL/GenBank/DDBJ databases">
        <authorList>
            <person name="Kjaerup R.B."/>
            <person name="Dalgaard T.S."/>
            <person name="Juul-Madsen H.R."/>
        </authorList>
    </citation>
    <scope>NUCLEOTIDE SEQUENCE [LARGE SCALE GENOMIC DNA]</scope>
    <source>
        <strain evidence="6">Orrdi1</strain>
    </source>
</reference>
<keyword evidence="8" id="KW-1185">Reference proteome</keyword>
<dbReference type="EMBL" id="FLRC01000005">
    <property type="protein sequence ID" value="SBT24018.1"/>
    <property type="molecule type" value="Genomic_DNA"/>
</dbReference>
<protein>
    <submittedName>
        <fullName evidence="6">Transcriptional regulator, LysR family</fullName>
    </submittedName>
</protein>
<dbReference type="SUPFAM" id="SSF53850">
    <property type="entry name" value="Periplasmic binding protein-like II"/>
    <property type="match status" value="1"/>
</dbReference>
<dbReference type="GO" id="GO:0003700">
    <property type="term" value="F:DNA-binding transcription factor activity"/>
    <property type="evidence" value="ECO:0007669"/>
    <property type="project" value="InterPro"/>
</dbReference>
<dbReference type="Gene3D" id="1.10.10.10">
    <property type="entry name" value="Winged helix-like DNA-binding domain superfamily/Winged helix DNA-binding domain"/>
    <property type="match status" value="1"/>
</dbReference>
<dbReference type="Pfam" id="PF00126">
    <property type="entry name" value="HTH_1"/>
    <property type="match status" value="1"/>
</dbReference>
<comment type="similarity">
    <text evidence="1">Belongs to the LysR transcriptional regulatory family.</text>
</comment>
<keyword evidence="3" id="KW-0238">DNA-binding</keyword>